<keyword evidence="1" id="KW-1133">Transmembrane helix</keyword>
<feature type="transmembrane region" description="Helical" evidence="1">
    <location>
        <begin position="100"/>
        <end position="123"/>
    </location>
</feature>
<gene>
    <name evidence="2" type="ORF">COU89_03705</name>
</gene>
<feature type="transmembrane region" description="Helical" evidence="1">
    <location>
        <begin position="54"/>
        <end position="80"/>
    </location>
</feature>
<feature type="transmembrane region" description="Helical" evidence="1">
    <location>
        <begin position="162"/>
        <end position="187"/>
    </location>
</feature>
<feature type="transmembrane region" description="Helical" evidence="1">
    <location>
        <begin position="199"/>
        <end position="217"/>
    </location>
</feature>
<reference evidence="3" key="1">
    <citation type="submission" date="2017-09" db="EMBL/GenBank/DDBJ databases">
        <title>Depth-based differentiation of microbial function through sediment-hosted aquifers and enrichment of novel symbionts in the deep terrestrial subsurface.</title>
        <authorList>
            <person name="Probst A.J."/>
            <person name="Ladd B."/>
            <person name="Jarett J.K."/>
            <person name="Geller-Mcgrath D.E."/>
            <person name="Sieber C.M.K."/>
            <person name="Emerson J.B."/>
            <person name="Anantharaman K."/>
            <person name="Thomas B.C."/>
            <person name="Malmstrom R."/>
            <person name="Stieglmeier M."/>
            <person name="Klingl A."/>
            <person name="Woyke T."/>
            <person name="Ryan C.M."/>
            <person name="Banfield J.F."/>
        </authorList>
    </citation>
    <scope>NUCLEOTIDE SEQUENCE [LARGE SCALE GENOMIC DNA]</scope>
</reference>
<feature type="transmembrane region" description="Helical" evidence="1">
    <location>
        <begin position="135"/>
        <end position="156"/>
    </location>
</feature>
<evidence type="ECO:0000313" key="2">
    <source>
        <dbReference type="EMBL" id="PJE63373.1"/>
    </source>
</evidence>
<proteinExistence type="predicted"/>
<keyword evidence="1" id="KW-0472">Membrane</keyword>
<sequence length="331" mass="38076">MFLAGVLVRVVGFIIGFHVSNYDTQSWMLVGDATRQGISAYPDIAALHQPYIPFFIYLTTLPVMWIKIVLLVVDMCNVYLVYLLSKRSIPTSFLYAINPITIMITAIHGQFDVLPVFFLLWALYLLQNYHQWRSLLVYSLAIASKTWPIFFALSFMRRIRPWYGIVLVALVPVLCIAIYGIIFEVSWMSMITVIKNYRGVFGTWGIGQLVYMGWGISSPHNTRWLRILFFLALGVVALIVRRENLLDEILVLLLFFYAATFAFATQYLAWLVPFLLLRKPWGWSFWFFGASIYLVFVYAGATAISTPMGTALWMLTVIMAIRTITGYEKRI</sequence>
<organism evidence="2 3">
    <name type="scientific">Candidatus Roizmanbacteria bacterium CG10_big_fil_rev_8_21_14_0_10_45_7</name>
    <dbReference type="NCBI Taxonomy" id="1974854"/>
    <lineage>
        <taxon>Bacteria</taxon>
        <taxon>Candidatus Roizmaniibacteriota</taxon>
    </lineage>
</organism>
<feature type="transmembrane region" description="Helical" evidence="1">
    <location>
        <begin position="292"/>
        <end position="321"/>
    </location>
</feature>
<comment type="caution">
    <text evidence="2">The sequence shown here is derived from an EMBL/GenBank/DDBJ whole genome shotgun (WGS) entry which is preliminary data.</text>
</comment>
<name>A0A2M8KU34_9BACT</name>
<keyword evidence="1" id="KW-0812">Transmembrane</keyword>
<dbReference type="Proteomes" id="UP000231569">
    <property type="component" value="Unassembled WGS sequence"/>
</dbReference>
<evidence type="ECO:0000256" key="1">
    <source>
        <dbReference type="SAM" id="Phobius"/>
    </source>
</evidence>
<evidence type="ECO:0000313" key="3">
    <source>
        <dbReference type="Proteomes" id="UP000231569"/>
    </source>
</evidence>
<evidence type="ECO:0008006" key="4">
    <source>
        <dbReference type="Google" id="ProtNLM"/>
    </source>
</evidence>
<feature type="transmembrane region" description="Helical" evidence="1">
    <location>
        <begin position="249"/>
        <end position="272"/>
    </location>
</feature>
<dbReference type="EMBL" id="PFEE01000078">
    <property type="protein sequence ID" value="PJE63373.1"/>
    <property type="molecule type" value="Genomic_DNA"/>
</dbReference>
<feature type="transmembrane region" description="Helical" evidence="1">
    <location>
        <begin position="223"/>
        <end position="240"/>
    </location>
</feature>
<dbReference type="AlphaFoldDB" id="A0A2M8KU34"/>
<protein>
    <recommendedName>
        <fullName evidence="4">DUF2029 domain-containing protein</fullName>
    </recommendedName>
</protein>
<accession>A0A2M8KU34</accession>